<keyword evidence="3" id="KW-1015">Disulfide bond</keyword>
<dbReference type="SMART" id="SM00180">
    <property type="entry name" value="EGF_Lam"/>
    <property type="match status" value="1"/>
</dbReference>
<protein>
    <submittedName>
        <fullName evidence="7 8">Netrin, putative</fullName>
    </submittedName>
</protein>
<dbReference type="VEuPathDB" id="VectorBase:ISCI016330"/>
<dbReference type="EMBL" id="ABJB010031601">
    <property type="status" value="NOT_ANNOTATED_CDS"/>
    <property type="molecule type" value="Genomic_DNA"/>
</dbReference>
<evidence type="ECO:0000256" key="4">
    <source>
        <dbReference type="ARBA" id="ARBA00023180"/>
    </source>
</evidence>
<evidence type="ECO:0000313" key="7">
    <source>
        <dbReference type="EMBL" id="EEC01941.1"/>
    </source>
</evidence>
<dbReference type="STRING" id="6945.B7P5R9"/>
<dbReference type="VEuPathDB" id="VectorBase:ISCW016330"/>
<evidence type="ECO:0000256" key="2">
    <source>
        <dbReference type="ARBA" id="ARBA00022737"/>
    </source>
</evidence>
<dbReference type="FunFam" id="2.10.25.10:FF:000188">
    <property type="entry name" value="Laminin subunit gamma 2"/>
    <property type="match status" value="1"/>
</dbReference>
<gene>
    <name evidence="7" type="ORF">IscW_ISCW016330</name>
</gene>
<dbReference type="InterPro" id="IPR050440">
    <property type="entry name" value="Laminin/Netrin_ECM"/>
</dbReference>
<feature type="domain" description="Laminin EGF-like" evidence="6">
    <location>
        <begin position="114"/>
        <end position="147"/>
    </location>
</feature>
<keyword evidence="1" id="KW-0732">Signal</keyword>
<proteinExistence type="predicted"/>
<keyword evidence="2" id="KW-0677">Repeat</keyword>
<reference evidence="8" key="2">
    <citation type="submission" date="2020-05" db="UniProtKB">
        <authorList>
            <consortium name="EnsemblMetazoa"/>
        </authorList>
    </citation>
    <scope>IDENTIFICATION</scope>
    <source>
        <strain evidence="8">wikel</strain>
    </source>
</reference>
<reference evidence="7 9" key="1">
    <citation type="submission" date="2008-03" db="EMBL/GenBank/DDBJ databases">
        <title>Annotation of Ixodes scapularis.</title>
        <authorList>
            <consortium name="Ixodes scapularis Genome Project Consortium"/>
            <person name="Caler E."/>
            <person name="Hannick L.I."/>
            <person name="Bidwell S."/>
            <person name="Joardar V."/>
            <person name="Thiagarajan M."/>
            <person name="Amedeo P."/>
            <person name="Galinsky K.J."/>
            <person name="Schobel S."/>
            <person name="Inman J."/>
            <person name="Hostetler J."/>
            <person name="Miller J."/>
            <person name="Hammond M."/>
            <person name="Megy K."/>
            <person name="Lawson D."/>
            <person name="Kodira C."/>
            <person name="Sutton G."/>
            <person name="Meyer J."/>
            <person name="Hill C.A."/>
            <person name="Birren B."/>
            <person name="Nene V."/>
            <person name="Collins F."/>
            <person name="Alarcon-Chaidez F."/>
            <person name="Wikel S."/>
            <person name="Strausberg R."/>
        </authorList>
    </citation>
    <scope>NUCLEOTIDE SEQUENCE [LARGE SCALE GENOMIC DNA]</scope>
    <source>
        <strain evidence="9">Wikel</strain>
        <strain evidence="7">Wikel colony</strain>
    </source>
</reference>
<accession>B7P5R9</accession>
<feature type="non-terminal residue" evidence="7">
    <location>
        <position position="148"/>
    </location>
</feature>
<dbReference type="Pfam" id="PF00053">
    <property type="entry name" value="EGF_laminin"/>
    <property type="match status" value="1"/>
</dbReference>
<sequence length="148" mass="16770">MNEALPTKPEETLRSCRARGSAVLLAIREVLRAVCVCWVRAGACSNTSVAVFSELNISVSLADCFLRLFRPDTKKPVFVFLFFLPACNCNLHARRCRFNMELFKLSGRQSGGVCLNCRHNTAGRHCHYCKEGYYRDHSKPITHRKACK</sequence>
<evidence type="ECO:0000313" key="9">
    <source>
        <dbReference type="Proteomes" id="UP000001555"/>
    </source>
</evidence>
<name>B7P5R9_IXOSC</name>
<dbReference type="PANTHER" id="PTHR10574">
    <property type="entry name" value="NETRIN/LAMININ-RELATED"/>
    <property type="match status" value="1"/>
</dbReference>
<dbReference type="AlphaFoldDB" id="B7P5R9"/>
<keyword evidence="5" id="KW-0424">Laminin EGF-like domain</keyword>
<dbReference type="EnsemblMetazoa" id="ISCW016330-RA">
    <property type="protein sequence ID" value="ISCW016330-PA"/>
    <property type="gene ID" value="ISCW016330"/>
</dbReference>
<evidence type="ECO:0000256" key="1">
    <source>
        <dbReference type="ARBA" id="ARBA00022729"/>
    </source>
</evidence>
<dbReference type="PaxDb" id="6945-B7P5R9"/>
<organism>
    <name type="scientific">Ixodes scapularis</name>
    <name type="common">Black-legged tick</name>
    <name type="synonym">Deer tick</name>
    <dbReference type="NCBI Taxonomy" id="6945"/>
    <lineage>
        <taxon>Eukaryota</taxon>
        <taxon>Metazoa</taxon>
        <taxon>Ecdysozoa</taxon>
        <taxon>Arthropoda</taxon>
        <taxon>Chelicerata</taxon>
        <taxon>Arachnida</taxon>
        <taxon>Acari</taxon>
        <taxon>Parasitiformes</taxon>
        <taxon>Ixodida</taxon>
        <taxon>Ixodoidea</taxon>
        <taxon>Ixodidae</taxon>
        <taxon>Ixodinae</taxon>
        <taxon>Ixodes</taxon>
    </lineage>
</organism>
<evidence type="ECO:0000259" key="6">
    <source>
        <dbReference type="PROSITE" id="PS01248"/>
    </source>
</evidence>
<dbReference type="InterPro" id="IPR002049">
    <property type="entry name" value="LE_dom"/>
</dbReference>
<dbReference type="EMBL" id="ABJB010358892">
    <property type="status" value="NOT_ANNOTATED_CDS"/>
    <property type="molecule type" value="Genomic_DNA"/>
</dbReference>
<keyword evidence="4" id="KW-0325">Glycoprotein</keyword>
<dbReference type="PANTHER" id="PTHR10574:SF378">
    <property type="entry name" value="NETRIN-1"/>
    <property type="match status" value="1"/>
</dbReference>
<dbReference type="EMBL" id="ABJB010621930">
    <property type="status" value="NOT_ANNOTATED_CDS"/>
    <property type="molecule type" value="Genomic_DNA"/>
</dbReference>
<evidence type="ECO:0000256" key="3">
    <source>
        <dbReference type="ARBA" id="ARBA00023157"/>
    </source>
</evidence>
<dbReference type="SUPFAM" id="SSF57196">
    <property type="entry name" value="EGF/Laminin"/>
    <property type="match status" value="1"/>
</dbReference>
<dbReference type="CDD" id="cd00055">
    <property type="entry name" value="EGF_Lam"/>
    <property type="match status" value="1"/>
</dbReference>
<dbReference type="EMBL" id="DS642248">
    <property type="protein sequence ID" value="EEC01941.1"/>
    <property type="molecule type" value="Genomic_DNA"/>
</dbReference>
<dbReference type="EMBL" id="ABJB010157696">
    <property type="status" value="NOT_ANNOTATED_CDS"/>
    <property type="molecule type" value="Genomic_DNA"/>
</dbReference>
<dbReference type="PROSITE" id="PS01248">
    <property type="entry name" value="EGF_LAM_1"/>
    <property type="match status" value="1"/>
</dbReference>
<dbReference type="Gene3D" id="2.170.300.10">
    <property type="entry name" value="Tie2 ligand-binding domain superfamily"/>
    <property type="match status" value="1"/>
</dbReference>
<dbReference type="Proteomes" id="UP000001555">
    <property type="component" value="Unassembled WGS sequence"/>
</dbReference>
<keyword evidence="9" id="KW-1185">Reference proteome</keyword>
<evidence type="ECO:0000256" key="5">
    <source>
        <dbReference type="ARBA" id="ARBA00023292"/>
    </source>
</evidence>
<dbReference type="HOGENOM" id="CLU_1763405_0_0_1"/>
<dbReference type="GO" id="GO:0005604">
    <property type="term" value="C:basement membrane"/>
    <property type="evidence" value="ECO:0007669"/>
    <property type="project" value="UniProtKB-ARBA"/>
</dbReference>
<evidence type="ECO:0000313" key="8">
    <source>
        <dbReference type="EnsemblMetazoa" id="ISCW016330-PA"/>
    </source>
</evidence>